<dbReference type="KEGG" id="cmv:CMUST_13565"/>
<gene>
    <name evidence="2" type="ORF">CMUST_13565</name>
</gene>
<protein>
    <submittedName>
        <fullName evidence="2">Uncharacterized protein</fullName>
    </submittedName>
</protein>
<accession>A0A0G3H766</accession>
<keyword evidence="3" id="KW-1185">Reference proteome</keyword>
<evidence type="ECO:0000256" key="1">
    <source>
        <dbReference type="SAM" id="MobiDB-lite"/>
    </source>
</evidence>
<sequence>MKSWQSPGMRKNSPANLIKENRADTLSARFLLKESQVGAPESKSAHSLIRLTETPERFPKPRNSYLAYKQAQPRIETS</sequence>
<reference evidence="3" key="2">
    <citation type="submission" date="2015-05" db="EMBL/GenBank/DDBJ databases">
        <title>Complete genome sequence of Corynebacterium mustelae DSM 45274, isolated from various tissues of a male ferret with lethal sepsis.</title>
        <authorList>
            <person name="Ruckert C."/>
            <person name="Albersmeier A."/>
            <person name="Winkler A."/>
            <person name="Tauch A."/>
        </authorList>
    </citation>
    <scope>NUCLEOTIDE SEQUENCE [LARGE SCALE GENOMIC DNA]</scope>
    <source>
        <strain evidence="3">DSM 45274</strain>
    </source>
</reference>
<feature type="region of interest" description="Disordered" evidence="1">
    <location>
        <begin position="1"/>
        <end position="20"/>
    </location>
</feature>
<organism evidence="2 3">
    <name type="scientific">Corynebacterium mustelae</name>
    <dbReference type="NCBI Taxonomy" id="571915"/>
    <lineage>
        <taxon>Bacteria</taxon>
        <taxon>Bacillati</taxon>
        <taxon>Actinomycetota</taxon>
        <taxon>Actinomycetes</taxon>
        <taxon>Mycobacteriales</taxon>
        <taxon>Corynebacteriaceae</taxon>
        <taxon>Corynebacterium</taxon>
    </lineage>
</organism>
<name>A0A0G3H766_9CORY</name>
<dbReference type="Proteomes" id="UP000035199">
    <property type="component" value="Chromosome"/>
</dbReference>
<dbReference type="EMBL" id="CP011542">
    <property type="protein sequence ID" value="AKK07007.1"/>
    <property type="molecule type" value="Genomic_DNA"/>
</dbReference>
<proteinExistence type="predicted"/>
<reference evidence="2 3" key="1">
    <citation type="journal article" date="2015" name="Genome Announc.">
        <title>Complete Genome Sequence of the Type Strain Corynebacterium mustelae DSM 45274, Isolated from Various Tissues of a Male Ferret with Lethal Sepsis.</title>
        <authorList>
            <person name="Ruckert C."/>
            <person name="Eimer J."/>
            <person name="Winkler A."/>
            <person name="Tauch A."/>
        </authorList>
    </citation>
    <scope>NUCLEOTIDE SEQUENCE [LARGE SCALE GENOMIC DNA]</scope>
    <source>
        <strain evidence="2 3">DSM 45274</strain>
    </source>
</reference>
<evidence type="ECO:0000313" key="3">
    <source>
        <dbReference type="Proteomes" id="UP000035199"/>
    </source>
</evidence>
<dbReference type="AlphaFoldDB" id="A0A0G3H766"/>
<dbReference type="PATRIC" id="fig|571915.4.peg.2911"/>
<dbReference type="STRING" id="571915.CMUST_13565"/>
<evidence type="ECO:0000313" key="2">
    <source>
        <dbReference type="EMBL" id="AKK07007.1"/>
    </source>
</evidence>